<dbReference type="EMBL" id="DYYI01000074">
    <property type="protein sequence ID" value="HJE20088.1"/>
    <property type="molecule type" value="Genomic_DNA"/>
</dbReference>
<evidence type="ECO:0000256" key="1">
    <source>
        <dbReference type="SAM" id="Phobius"/>
    </source>
</evidence>
<dbReference type="AlphaFoldDB" id="A0A662Z2T3"/>
<keyword evidence="1" id="KW-0472">Membrane</keyword>
<dbReference type="RefSeq" id="WP_143248993.1">
    <property type="nucleotide sequence ID" value="NZ_FOIT01000002.1"/>
</dbReference>
<gene>
    <name evidence="2" type="ORF">K8V35_07030</name>
    <name evidence="3" type="ORF">SAMN05192557_1010</name>
</gene>
<feature type="transmembrane region" description="Helical" evidence="1">
    <location>
        <begin position="67"/>
        <end position="85"/>
    </location>
</feature>
<keyword evidence="1" id="KW-0812">Transmembrane</keyword>
<evidence type="ECO:0000313" key="2">
    <source>
        <dbReference type="EMBL" id="HJE20088.1"/>
    </source>
</evidence>
<dbReference type="Proteomes" id="UP000763505">
    <property type="component" value="Unassembled WGS sequence"/>
</dbReference>
<organism evidence="3 4">
    <name type="scientific">Aliicoccus persicus</name>
    <dbReference type="NCBI Taxonomy" id="930138"/>
    <lineage>
        <taxon>Bacteria</taxon>
        <taxon>Bacillati</taxon>
        <taxon>Bacillota</taxon>
        <taxon>Bacilli</taxon>
        <taxon>Bacillales</taxon>
        <taxon>Staphylococcaceae</taxon>
        <taxon>Aliicoccus</taxon>
    </lineage>
</organism>
<accession>A0A662Z2T3</accession>
<proteinExistence type="predicted"/>
<dbReference type="EMBL" id="FOIT01000002">
    <property type="protein sequence ID" value="SEV95989.1"/>
    <property type="molecule type" value="Genomic_DNA"/>
</dbReference>
<reference evidence="2" key="2">
    <citation type="journal article" date="2021" name="PeerJ">
        <title>Extensive microbial diversity within the chicken gut microbiome revealed by metagenomics and culture.</title>
        <authorList>
            <person name="Gilroy R."/>
            <person name="Ravi A."/>
            <person name="Getino M."/>
            <person name="Pursley I."/>
            <person name="Horton D.L."/>
            <person name="Alikhan N.F."/>
            <person name="Baker D."/>
            <person name="Gharbi K."/>
            <person name="Hall N."/>
            <person name="Watson M."/>
            <person name="Adriaenssens E.M."/>
            <person name="Foster-Nyarko E."/>
            <person name="Jarju S."/>
            <person name="Secka A."/>
            <person name="Antonio M."/>
            <person name="Oren A."/>
            <person name="Chaudhuri R.R."/>
            <person name="La Ragione R."/>
            <person name="Hildebrand F."/>
            <person name="Pallen M.J."/>
        </authorList>
    </citation>
    <scope>NUCLEOTIDE SEQUENCE</scope>
    <source>
        <strain evidence="2">6019</strain>
    </source>
</reference>
<feature type="transmembrane region" description="Helical" evidence="1">
    <location>
        <begin position="27"/>
        <end position="46"/>
    </location>
</feature>
<keyword evidence="1" id="KW-1133">Transmembrane helix</keyword>
<reference evidence="3 4" key="1">
    <citation type="submission" date="2016-10" db="EMBL/GenBank/DDBJ databases">
        <authorList>
            <person name="Varghese N."/>
            <person name="Submissions S."/>
        </authorList>
    </citation>
    <scope>NUCLEOTIDE SEQUENCE [LARGE SCALE GENOMIC DNA]</scope>
    <source>
        <strain evidence="3 4">IBRC-M10081</strain>
    </source>
</reference>
<reference evidence="2" key="3">
    <citation type="submission" date="2021-09" db="EMBL/GenBank/DDBJ databases">
        <authorList>
            <person name="Gilroy R."/>
        </authorList>
    </citation>
    <scope>NUCLEOTIDE SEQUENCE</scope>
    <source>
        <strain evidence="2">6019</strain>
    </source>
</reference>
<keyword evidence="4" id="KW-1185">Reference proteome</keyword>
<protein>
    <submittedName>
        <fullName evidence="3">Uncharacterized protein</fullName>
    </submittedName>
</protein>
<dbReference type="Proteomes" id="UP000243605">
    <property type="component" value="Unassembled WGS sequence"/>
</dbReference>
<sequence length="91" mass="10695">MRRVILVLLILLQLIFFLDFILNREVIFINVYMWLGISMITSFVGYRSAHSEPNLDESMLTHKIISYTLMLLSLISIGCVIYIFLFKSYII</sequence>
<name>A0A662Z2T3_9STAP</name>
<evidence type="ECO:0000313" key="4">
    <source>
        <dbReference type="Proteomes" id="UP000243605"/>
    </source>
</evidence>
<evidence type="ECO:0000313" key="3">
    <source>
        <dbReference type="EMBL" id="SEV95989.1"/>
    </source>
</evidence>
<dbReference type="OrthoDB" id="2390336at2"/>